<accession>A0A4U0VJ00</accession>
<comment type="caution">
    <text evidence="2">The sequence shown here is derived from an EMBL/GenBank/DDBJ whole genome shotgun (WGS) entry which is preliminary data.</text>
</comment>
<feature type="compositionally biased region" description="Basic and acidic residues" evidence="1">
    <location>
        <begin position="7"/>
        <end position="25"/>
    </location>
</feature>
<feature type="region of interest" description="Disordered" evidence="1">
    <location>
        <begin position="1"/>
        <end position="25"/>
    </location>
</feature>
<gene>
    <name evidence="2" type="ORF">B0A54_01230</name>
</gene>
<protein>
    <submittedName>
        <fullName evidence="2">Uncharacterized protein</fullName>
    </submittedName>
</protein>
<dbReference type="EMBL" id="NAJP01000002">
    <property type="protein sequence ID" value="TKA49154.1"/>
    <property type="molecule type" value="Genomic_DNA"/>
</dbReference>
<evidence type="ECO:0000313" key="2">
    <source>
        <dbReference type="EMBL" id="TKA49154.1"/>
    </source>
</evidence>
<dbReference type="Proteomes" id="UP000310066">
    <property type="component" value="Unassembled WGS sequence"/>
</dbReference>
<evidence type="ECO:0000313" key="3">
    <source>
        <dbReference type="Proteomes" id="UP000310066"/>
    </source>
</evidence>
<dbReference type="AlphaFoldDB" id="A0A4U0VJ00"/>
<proteinExistence type="predicted"/>
<sequence length="143" mass="15329">MVQGLRGNEECDKSTNHEPATPRETIEAVTAYSSINKSCSHTPPSRIVDAKVPSALRATLQTTSTSGDLLQHGARPTAINELQKDSEWARKLDATVFSALRAGTGQRSTAIKLMQEVEKSARARDVQHIGATFVASENIGQGA</sequence>
<organism evidence="2 3">
    <name type="scientific">Friedmanniomyces endolithicus</name>
    <dbReference type="NCBI Taxonomy" id="329885"/>
    <lineage>
        <taxon>Eukaryota</taxon>
        <taxon>Fungi</taxon>
        <taxon>Dikarya</taxon>
        <taxon>Ascomycota</taxon>
        <taxon>Pezizomycotina</taxon>
        <taxon>Dothideomycetes</taxon>
        <taxon>Dothideomycetidae</taxon>
        <taxon>Mycosphaerellales</taxon>
        <taxon>Teratosphaeriaceae</taxon>
        <taxon>Friedmanniomyces</taxon>
    </lineage>
</organism>
<evidence type="ECO:0000256" key="1">
    <source>
        <dbReference type="SAM" id="MobiDB-lite"/>
    </source>
</evidence>
<reference evidence="2 3" key="1">
    <citation type="submission" date="2017-03" db="EMBL/GenBank/DDBJ databases">
        <title>Genomes of endolithic fungi from Antarctica.</title>
        <authorList>
            <person name="Coleine C."/>
            <person name="Masonjones S."/>
            <person name="Stajich J.E."/>
        </authorList>
    </citation>
    <scope>NUCLEOTIDE SEQUENCE [LARGE SCALE GENOMIC DNA]</scope>
    <source>
        <strain evidence="2 3">CCFEE 5311</strain>
    </source>
</reference>
<name>A0A4U0VJ00_9PEZI</name>